<feature type="transmembrane region" description="Helical" evidence="2">
    <location>
        <begin position="245"/>
        <end position="262"/>
    </location>
</feature>
<evidence type="ECO:0000256" key="1">
    <source>
        <dbReference type="SAM" id="MobiDB-lite"/>
    </source>
</evidence>
<feature type="region of interest" description="Disordered" evidence="1">
    <location>
        <begin position="39"/>
        <end position="85"/>
    </location>
</feature>
<feature type="transmembrane region" description="Helical" evidence="2">
    <location>
        <begin position="126"/>
        <end position="144"/>
    </location>
</feature>
<feature type="transmembrane region" description="Helical" evidence="2">
    <location>
        <begin position="91"/>
        <end position="114"/>
    </location>
</feature>
<dbReference type="PANTHER" id="PTHR31272">
    <property type="entry name" value="CYTOCHROME C-TYPE BIOGENESIS PROTEIN HI_1454-RELATED"/>
    <property type="match status" value="1"/>
</dbReference>
<proteinExistence type="predicted"/>
<gene>
    <name evidence="3" type="ORF">ACFOX0_07190</name>
</gene>
<sequence>MTAALLLALTAGMLGAVNPCGFAMLPAYLSVLVARRSTAPGTPATTDRPGPVPTDRPGPGPGDRPGPGPGKRPDPSGSAPGRRGVGPVGRALVSTAALTIGYVAVFGAFGLLLAPVTGWLQPRLPWLTAGLGVLLVALGGWLLAGRKLPAPGLGARAPRLSGTFASMVLFGMAYAVASLSCTIAPFLATVVSSLRAGSTVEGIALFGAYAVGMGLVVGVTALAVALVQESVLARLRRLTGLVSRLGGVVLVLAGGYVGYYGWYELRLMSGVRSALGDPVIGAAAGVQQRLAATVGGVGPGLLAALLVALAVGGWTVGRLTGARRARS</sequence>
<name>A0ABV8KI83_9ACTN</name>
<evidence type="ECO:0000256" key="2">
    <source>
        <dbReference type="SAM" id="Phobius"/>
    </source>
</evidence>
<organism evidence="3 4">
    <name type="scientific">Micromonospora zhanjiangensis</name>
    <dbReference type="NCBI Taxonomy" id="1522057"/>
    <lineage>
        <taxon>Bacteria</taxon>
        <taxon>Bacillati</taxon>
        <taxon>Actinomycetota</taxon>
        <taxon>Actinomycetes</taxon>
        <taxon>Micromonosporales</taxon>
        <taxon>Micromonosporaceae</taxon>
        <taxon>Micromonospora</taxon>
    </lineage>
</organism>
<keyword evidence="4" id="KW-1185">Reference proteome</keyword>
<dbReference type="InterPro" id="IPR051790">
    <property type="entry name" value="Cytochrome_c-biogenesis_DsbD"/>
</dbReference>
<protein>
    <submittedName>
        <fullName evidence="3">Cytochrome c biogenesis CcdA family protein</fullName>
    </submittedName>
</protein>
<feature type="transmembrane region" description="Helical" evidence="2">
    <location>
        <begin position="203"/>
        <end position="225"/>
    </location>
</feature>
<keyword evidence="2" id="KW-1133">Transmembrane helix</keyword>
<comment type="caution">
    <text evidence="3">The sequence shown here is derived from an EMBL/GenBank/DDBJ whole genome shotgun (WGS) entry which is preliminary data.</text>
</comment>
<evidence type="ECO:0000313" key="3">
    <source>
        <dbReference type="EMBL" id="MFC4105718.1"/>
    </source>
</evidence>
<feature type="transmembrane region" description="Helical" evidence="2">
    <location>
        <begin position="297"/>
        <end position="317"/>
    </location>
</feature>
<dbReference type="EMBL" id="JBHSBN010000003">
    <property type="protein sequence ID" value="MFC4105718.1"/>
    <property type="molecule type" value="Genomic_DNA"/>
</dbReference>
<feature type="transmembrane region" description="Helical" evidence="2">
    <location>
        <begin position="164"/>
        <end position="191"/>
    </location>
</feature>
<evidence type="ECO:0000313" key="4">
    <source>
        <dbReference type="Proteomes" id="UP001595868"/>
    </source>
</evidence>
<dbReference type="Proteomes" id="UP001595868">
    <property type="component" value="Unassembled WGS sequence"/>
</dbReference>
<dbReference type="RefSeq" id="WP_377542923.1">
    <property type="nucleotide sequence ID" value="NZ_JBHSBN010000003.1"/>
</dbReference>
<accession>A0ABV8KI83</accession>
<keyword evidence="2" id="KW-0472">Membrane</keyword>
<reference evidence="4" key="1">
    <citation type="journal article" date="2019" name="Int. J. Syst. Evol. Microbiol.">
        <title>The Global Catalogue of Microorganisms (GCM) 10K type strain sequencing project: providing services to taxonomists for standard genome sequencing and annotation.</title>
        <authorList>
            <consortium name="The Broad Institute Genomics Platform"/>
            <consortium name="The Broad Institute Genome Sequencing Center for Infectious Disease"/>
            <person name="Wu L."/>
            <person name="Ma J."/>
        </authorList>
    </citation>
    <scope>NUCLEOTIDE SEQUENCE [LARGE SCALE GENOMIC DNA]</scope>
    <source>
        <strain evidence="4">2902at01</strain>
    </source>
</reference>
<keyword evidence="2" id="KW-0812">Transmembrane</keyword>
<dbReference type="PANTHER" id="PTHR31272:SF4">
    <property type="entry name" value="CYTOCHROME C-TYPE BIOGENESIS PROTEIN HI_1454-RELATED"/>
    <property type="match status" value="1"/>
</dbReference>
<feature type="compositionally biased region" description="Pro residues" evidence="1">
    <location>
        <begin position="50"/>
        <end position="70"/>
    </location>
</feature>